<dbReference type="SUPFAM" id="SSF53901">
    <property type="entry name" value="Thiolase-like"/>
    <property type="match status" value="1"/>
</dbReference>
<dbReference type="RefSeq" id="WP_120043785.1">
    <property type="nucleotide sequence ID" value="NZ_QZFU01000036.1"/>
</dbReference>
<dbReference type="InterPro" id="IPR016039">
    <property type="entry name" value="Thiolase-like"/>
</dbReference>
<feature type="region of interest" description="Disordered" evidence="5">
    <location>
        <begin position="431"/>
        <end position="450"/>
    </location>
</feature>
<dbReference type="SMART" id="SM00825">
    <property type="entry name" value="PKS_KS"/>
    <property type="match status" value="1"/>
</dbReference>
<evidence type="ECO:0000256" key="5">
    <source>
        <dbReference type="SAM" id="MobiDB-lite"/>
    </source>
</evidence>
<keyword evidence="8" id="KW-0012">Acyltransferase</keyword>
<keyword evidence="9" id="KW-1185">Reference proteome</keyword>
<organism evidence="8 9">
    <name type="scientific">Nocardia panacis</name>
    <dbReference type="NCBI Taxonomy" id="2340916"/>
    <lineage>
        <taxon>Bacteria</taxon>
        <taxon>Bacillati</taxon>
        <taxon>Actinomycetota</taxon>
        <taxon>Actinomycetes</taxon>
        <taxon>Mycobacteriales</taxon>
        <taxon>Nocardiaceae</taxon>
        <taxon>Nocardia</taxon>
    </lineage>
</organism>
<dbReference type="InterPro" id="IPR001227">
    <property type="entry name" value="Ac_transferase_dom_sf"/>
</dbReference>
<dbReference type="Pfam" id="PF00550">
    <property type="entry name" value="PP-binding"/>
    <property type="match status" value="1"/>
</dbReference>
<dbReference type="InterPro" id="IPR009081">
    <property type="entry name" value="PP-bd_ACP"/>
</dbReference>
<dbReference type="SMART" id="SM00827">
    <property type="entry name" value="PKS_AT"/>
    <property type="match status" value="1"/>
</dbReference>
<keyword evidence="2" id="KW-0597">Phosphoprotein</keyword>
<dbReference type="PANTHER" id="PTHR43775:SF37">
    <property type="entry name" value="SI:DKEY-61P9.11"/>
    <property type="match status" value="1"/>
</dbReference>
<dbReference type="EMBL" id="QZFU01000036">
    <property type="protein sequence ID" value="RJO70728.1"/>
    <property type="molecule type" value="Genomic_DNA"/>
</dbReference>
<evidence type="ECO:0000259" key="6">
    <source>
        <dbReference type="PROSITE" id="PS50075"/>
    </source>
</evidence>
<dbReference type="OrthoDB" id="9778690at2"/>
<feature type="compositionally biased region" description="Low complexity" evidence="5">
    <location>
        <begin position="432"/>
        <end position="446"/>
    </location>
</feature>
<accession>A0A3A4JP14</accession>
<feature type="compositionally biased region" description="Low complexity" evidence="5">
    <location>
        <begin position="833"/>
        <end position="842"/>
    </location>
</feature>
<dbReference type="InterPro" id="IPR014031">
    <property type="entry name" value="Ketoacyl_synth_C"/>
</dbReference>
<dbReference type="GO" id="GO:0004315">
    <property type="term" value="F:3-oxoacyl-[acyl-carrier-protein] synthase activity"/>
    <property type="evidence" value="ECO:0007669"/>
    <property type="project" value="InterPro"/>
</dbReference>
<feature type="region of interest" description="Disordered" evidence="5">
    <location>
        <begin position="833"/>
        <end position="889"/>
    </location>
</feature>
<dbReference type="InterPro" id="IPR032821">
    <property type="entry name" value="PKS_assoc"/>
</dbReference>
<dbReference type="PROSITE" id="PS00606">
    <property type="entry name" value="KS3_1"/>
    <property type="match status" value="1"/>
</dbReference>
<evidence type="ECO:0000313" key="9">
    <source>
        <dbReference type="Proteomes" id="UP000266677"/>
    </source>
</evidence>
<reference evidence="8 9" key="1">
    <citation type="submission" date="2018-09" db="EMBL/GenBank/DDBJ databases">
        <title>YIM PH21274 draft genome.</title>
        <authorList>
            <person name="Miao C."/>
        </authorList>
    </citation>
    <scope>NUCLEOTIDE SEQUENCE [LARGE SCALE GENOMIC DNA]</scope>
    <source>
        <strain evidence="8 9">YIM PH 21724</strain>
    </source>
</reference>
<evidence type="ECO:0000256" key="2">
    <source>
        <dbReference type="ARBA" id="ARBA00022553"/>
    </source>
</evidence>
<dbReference type="InterPro" id="IPR014043">
    <property type="entry name" value="Acyl_transferase_dom"/>
</dbReference>
<dbReference type="GO" id="GO:0006633">
    <property type="term" value="P:fatty acid biosynthetic process"/>
    <property type="evidence" value="ECO:0007669"/>
    <property type="project" value="InterPro"/>
</dbReference>
<dbReference type="GO" id="GO:0004312">
    <property type="term" value="F:fatty acid synthase activity"/>
    <property type="evidence" value="ECO:0007669"/>
    <property type="project" value="TreeGrafter"/>
</dbReference>
<keyword evidence="4" id="KW-0511">Multifunctional enzyme</keyword>
<feature type="compositionally biased region" description="Low complexity" evidence="5">
    <location>
        <begin position="861"/>
        <end position="889"/>
    </location>
</feature>
<dbReference type="InterPro" id="IPR016035">
    <property type="entry name" value="Acyl_Trfase/lysoPLipase"/>
</dbReference>
<dbReference type="InterPro" id="IPR029058">
    <property type="entry name" value="AB_hydrolase_fold"/>
</dbReference>
<dbReference type="InterPro" id="IPR020802">
    <property type="entry name" value="TesA-like"/>
</dbReference>
<dbReference type="PROSITE" id="PS52004">
    <property type="entry name" value="KS3_2"/>
    <property type="match status" value="1"/>
</dbReference>
<dbReference type="InterPro" id="IPR050091">
    <property type="entry name" value="PKS_NRPS_Biosynth_Enz"/>
</dbReference>
<evidence type="ECO:0000256" key="4">
    <source>
        <dbReference type="ARBA" id="ARBA00023268"/>
    </source>
</evidence>
<dbReference type="SUPFAM" id="SSF47336">
    <property type="entry name" value="ACP-like"/>
    <property type="match status" value="1"/>
</dbReference>
<dbReference type="PANTHER" id="PTHR43775">
    <property type="entry name" value="FATTY ACID SYNTHASE"/>
    <property type="match status" value="1"/>
</dbReference>
<dbReference type="SMART" id="SM00824">
    <property type="entry name" value="PKS_TE"/>
    <property type="match status" value="1"/>
</dbReference>
<dbReference type="GO" id="GO:0005737">
    <property type="term" value="C:cytoplasm"/>
    <property type="evidence" value="ECO:0007669"/>
    <property type="project" value="TreeGrafter"/>
</dbReference>
<dbReference type="AlphaFoldDB" id="A0A3A4JP14"/>
<evidence type="ECO:0000259" key="7">
    <source>
        <dbReference type="PROSITE" id="PS52004"/>
    </source>
</evidence>
<proteinExistence type="predicted"/>
<dbReference type="InterPro" id="IPR036736">
    <property type="entry name" value="ACP-like_sf"/>
</dbReference>
<dbReference type="Gene3D" id="3.30.70.250">
    <property type="entry name" value="Malonyl-CoA ACP transacylase, ACP-binding"/>
    <property type="match status" value="1"/>
</dbReference>
<dbReference type="Gene3D" id="1.10.1200.10">
    <property type="entry name" value="ACP-like"/>
    <property type="match status" value="1"/>
</dbReference>
<gene>
    <name evidence="8" type="ORF">D5S18_26355</name>
</gene>
<dbReference type="GO" id="GO:0005886">
    <property type="term" value="C:plasma membrane"/>
    <property type="evidence" value="ECO:0007669"/>
    <property type="project" value="TreeGrafter"/>
</dbReference>
<dbReference type="Gene3D" id="3.40.366.10">
    <property type="entry name" value="Malonyl-Coenzyme A Acyl Carrier Protein, domain 2"/>
    <property type="match status" value="1"/>
</dbReference>
<dbReference type="Gene3D" id="3.40.50.1820">
    <property type="entry name" value="alpha/beta hydrolase"/>
    <property type="match status" value="1"/>
</dbReference>
<dbReference type="InterPro" id="IPR001031">
    <property type="entry name" value="Thioesterase"/>
</dbReference>
<dbReference type="PROSITE" id="PS00012">
    <property type="entry name" value="PHOSPHOPANTETHEINE"/>
    <property type="match status" value="1"/>
</dbReference>
<dbReference type="InterPro" id="IPR018201">
    <property type="entry name" value="Ketoacyl_synth_AS"/>
</dbReference>
<dbReference type="Proteomes" id="UP000266677">
    <property type="component" value="Unassembled WGS sequence"/>
</dbReference>
<dbReference type="Gene3D" id="3.40.47.10">
    <property type="match status" value="1"/>
</dbReference>
<dbReference type="Pfam" id="PF00975">
    <property type="entry name" value="Thioesterase"/>
    <property type="match status" value="1"/>
</dbReference>
<dbReference type="Pfam" id="PF00698">
    <property type="entry name" value="Acyl_transf_1"/>
    <property type="match status" value="1"/>
</dbReference>
<dbReference type="PROSITE" id="PS50075">
    <property type="entry name" value="CARRIER"/>
    <property type="match status" value="1"/>
</dbReference>
<protein>
    <submittedName>
        <fullName evidence="8">Acyltransferase domain-containing protein</fullName>
    </submittedName>
</protein>
<dbReference type="Gene3D" id="3.30.70.3290">
    <property type="match status" value="1"/>
</dbReference>
<evidence type="ECO:0000256" key="3">
    <source>
        <dbReference type="ARBA" id="ARBA00022679"/>
    </source>
</evidence>
<dbReference type="SUPFAM" id="SSF52151">
    <property type="entry name" value="FabD/lysophospholipase-like"/>
    <property type="match status" value="1"/>
</dbReference>
<dbReference type="Pfam" id="PF00109">
    <property type="entry name" value="ketoacyl-synt"/>
    <property type="match status" value="1"/>
</dbReference>
<comment type="caution">
    <text evidence="8">The sequence shown here is derived from an EMBL/GenBank/DDBJ whole genome shotgun (WGS) entry which is preliminary data.</text>
</comment>
<evidence type="ECO:0000256" key="1">
    <source>
        <dbReference type="ARBA" id="ARBA00022450"/>
    </source>
</evidence>
<dbReference type="InterPro" id="IPR006162">
    <property type="entry name" value="Ppantetheine_attach_site"/>
</dbReference>
<dbReference type="CDD" id="cd00833">
    <property type="entry name" value="PKS"/>
    <property type="match status" value="1"/>
</dbReference>
<sequence length="1249" mass="130781">MTAPVAVIGLACRFPGAADAAQLWRLLCSGSDAITRGPGDRPTRVAAYGTLDDGHAFDGAFFGYSRADAARIDAQQRVFLEVAAQAIDNAAIDPTRPGHRIGVFAGSDPPHPSEADETYWDKDFLTSRVAYKLGLTGPAMTVQSGCSTSLSAVHVACQSLRSGECDIAVAGGVRIAEDSTGYPYLAGGILAPDGYCRPFDHAAAGTVPGEGAGAVVLCPLNDALAAGYEIDAVIRGSACTNDGSHRVGFTAPSPRGQAESVRAAQRLAGVTPEEIGYIEAHGTGTQLGDPIEVEALAAVFHDLPAGEHCALGSVKGHLGHTGCASGIASLIKTILMLRHGQLVPTANFTAPNRLLHLDRTPFFIPTTAQPWTTPRLAGVTSIGMGGTNVHAIVSGPVDRPAPSAPTASATRILTLSTPAADTLPRYRREIADAPNTAATPNSTATTGFSPEDLADTAWTLAAGRRDHPWRTAVVARTPDEAEHALSGAVEPVRATDRPKAVLLFPGQGSWRPEAVRLACERLPAVAEVYDAASALVREQFGIDLADGGPDAPNTVTEQVGLLALGYGLAVQLRNWGARPVAALGSSLGEYTAATAAGLWTLEDALEIVARRAMAMAACPPGAMLAVRRAAAELGPFPPEVSLAIDGVDLAVVSGPEHEIEQYRKLLEHHGIRSKPLATALAFHAPAMRAAAAELERVIRAAPTGRLHFPVLSNRDGGPLSDERARQPGYWVEQMLGTVRLADNVGQLLSRGDRLFLELGPGAALSGALRRHPDWQADNRVIALPGSGNEHDLARSIADLWQVGAHVEPTVLAGPGPYRLRHLPGPPFTRTAQAAAVEPVAAERTSPASPTFTWPGTGGGSSAAAGPRGEHGSLQQPGTTSSTGTGPETQGSALETIATAAALGLPTADNSESPTHERLSIATQFDHTDTVARTVLNAWHESLGVDTFEPDDDYYRLGGDSLGVLHLLDRLATELEITIPVEDFTAHPTLGNLVELARATAVPVTSHHEPITRPVVLTTGSRTPIFFVPALTGGPLAYARIAAALPDRACFGLRPPDRSTSPVRGLADLATYYLAQLDTTAEFVLAGWSLGATVAHELTRQANLLGIHPERLIMIDGHPARFGLPGLLSPEHLAVALPGLRELRAARRGRKLDARNRTGLSSPQEAAAATADLTALLRYHPRPVPVPTTILRAGRTAAQCDRLATHLAGLYPGGVQVLPQPGDHYALLTDTGARFIARTIDTVLEQGAAP</sequence>
<dbReference type="Pfam" id="PF02801">
    <property type="entry name" value="Ketoacyl-synt_C"/>
    <property type="match status" value="1"/>
</dbReference>
<evidence type="ECO:0000313" key="8">
    <source>
        <dbReference type="EMBL" id="RJO70728.1"/>
    </source>
</evidence>
<dbReference type="SUPFAM" id="SSF53474">
    <property type="entry name" value="alpha/beta-Hydrolases"/>
    <property type="match status" value="1"/>
</dbReference>
<keyword evidence="1" id="KW-0596">Phosphopantetheine</keyword>
<dbReference type="GO" id="GO:0071770">
    <property type="term" value="P:DIM/DIP cell wall layer assembly"/>
    <property type="evidence" value="ECO:0007669"/>
    <property type="project" value="TreeGrafter"/>
</dbReference>
<feature type="domain" description="Carrier" evidence="6">
    <location>
        <begin position="925"/>
        <end position="1000"/>
    </location>
</feature>
<dbReference type="Pfam" id="PF16197">
    <property type="entry name" value="KAsynt_C_assoc"/>
    <property type="match status" value="1"/>
</dbReference>
<name>A0A3A4JP14_9NOCA</name>
<feature type="domain" description="Ketosynthase family 3 (KS3)" evidence="7">
    <location>
        <begin position="2"/>
        <end position="395"/>
    </location>
</feature>
<dbReference type="InterPro" id="IPR014030">
    <property type="entry name" value="Ketoacyl_synth_N"/>
</dbReference>
<keyword evidence="3 8" id="KW-0808">Transferase</keyword>
<dbReference type="InterPro" id="IPR020841">
    <property type="entry name" value="PKS_Beta-ketoAc_synthase_dom"/>
</dbReference>